<organism evidence="9 10">
    <name type="scientific">Geotalea uraniireducens</name>
    <dbReference type="NCBI Taxonomy" id="351604"/>
    <lineage>
        <taxon>Bacteria</taxon>
        <taxon>Pseudomonadati</taxon>
        <taxon>Thermodesulfobacteriota</taxon>
        <taxon>Desulfuromonadia</taxon>
        <taxon>Geobacterales</taxon>
        <taxon>Geobacteraceae</taxon>
        <taxon>Geotalea</taxon>
    </lineage>
</organism>
<keyword evidence="5 8" id="KW-0812">Transmembrane</keyword>
<keyword evidence="4" id="KW-1003">Cell membrane</keyword>
<keyword evidence="6 8" id="KW-1133">Transmembrane helix</keyword>
<keyword evidence="3" id="KW-0813">Transport</keyword>
<comment type="similarity">
    <text evidence="2">Belongs to the binding-protein-dependent transport system permease family. FecCD subfamily.</text>
</comment>
<evidence type="ECO:0000256" key="6">
    <source>
        <dbReference type="ARBA" id="ARBA00022989"/>
    </source>
</evidence>
<name>A0ABM8EJL1_9BACT</name>
<evidence type="ECO:0000256" key="7">
    <source>
        <dbReference type="ARBA" id="ARBA00023136"/>
    </source>
</evidence>
<keyword evidence="10" id="KW-1185">Reference proteome</keyword>
<evidence type="ECO:0000256" key="3">
    <source>
        <dbReference type="ARBA" id="ARBA00022448"/>
    </source>
</evidence>
<accession>A0ABM8EJL1</accession>
<feature type="transmembrane region" description="Helical" evidence="8">
    <location>
        <begin position="243"/>
        <end position="268"/>
    </location>
</feature>
<dbReference type="PANTHER" id="PTHR30472:SF70">
    <property type="entry name" value="MOLYBDATE IMPORT SYSTEM PERMEASE PROTEIN MOLB"/>
    <property type="match status" value="1"/>
</dbReference>
<evidence type="ECO:0000256" key="8">
    <source>
        <dbReference type="SAM" id="Phobius"/>
    </source>
</evidence>
<evidence type="ECO:0000313" key="9">
    <source>
        <dbReference type="EMBL" id="BDV42192.1"/>
    </source>
</evidence>
<dbReference type="RefSeq" id="WP_282002490.1">
    <property type="nucleotide sequence ID" value="NZ_AP027151.1"/>
</dbReference>
<feature type="transmembrane region" description="Helical" evidence="8">
    <location>
        <begin position="149"/>
        <end position="169"/>
    </location>
</feature>
<dbReference type="InterPro" id="IPR037294">
    <property type="entry name" value="ABC_BtuC-like"/>
</dbReference>
<dbReference type="Pfam" id="PF01032">
    <property type="entry name" value="FecCD"/>
    <property type="match status" value="1"/>
</dbReference>
<evidence type="ECO:0000256" key="5">
    <source>
        <dbReference type="ARBA" id="ARBA00022692"/>
    </source>
</evidence>
<proteinExistence type="inferred from homology"/>
<dbReference type="SUPFAM" id="SSF81345">
    <property type="entry name" value="ABC transporter involved in vitamin B12 uptake, BtuC"/>
    <property type="match status" value="1"/>
</dbReference>
<dbReference type="PANTHER" id="PTHR30472">
    <property type="entry name" value="FERRIC ENTEROBACTIN TRANSPORT SYSTEM PERMEASE PROTEIN"/>
    <property type="match status" value="1"/>
</dbReference>
<dbReference type="EMBL" id="AP027151">
    <property type="protein sequence ID" value="BDV42192.1"/>
    <property type="molecule type" value="Genomic_DNA"/>
</dbReference>
<reference evidence="9 10" key="1">
    <citation type="submission" date="2022-12" db="EMBL/GenBank/DDBJ databases">
        <title>Polyphasic characterization of Geotalea uranireducens NIT-SL11 newly isolated from a complex of sewage sludge and microbially reduced graphene oxide.</title>
        <authorList>
            <person name="Xie L."/>
            <person name="Yoshida N."/>
            <person name="Meng L."/>
        </authorList>
    </citation>
    <scope>NUCLEOTIDE SEQUENCE [LARGE SCALE GENOMIC DNA]</scope>
    <source>
        <strain evidence="9 10">NIT-SL11</strain>
    </source>
</reference>
<evidence type="ECO:0000313" key="10">
    <source>
        <dbReference type="Proteomes" id="UP001317705"/>
    </source>
</evidence>
<evidence type="ECO:0000256" key="4">
    <source>
        <dbReference type="ARBA" id="ARBA00022475"/>
    </source>
</evidence>
<dbReference type="Proteomes" id="UP001317705">
    <property type="component" value="Chromosome"/>
</dbReference>
<feature type="transmembrane region" description="Helical" evidence="8">
    <location>
        <begin position="96"/>
        <end position="113"/>
    </location>
</feature>
<feature type="transmembrane region" description="Helical" evidence="8">
    <location>
        <begin position="280"/>
        <end position="298"/>
    </location>
</feature>
<feature type="transmembrane region" description="Helical" evidence="8">
    <location>
        <begin position="119"/>
        <end position="142"/>
    </location>
</feature>
<feature type="transmembrane region" description="Helical" evidence="8">
    <location>
        <begin position="64"/>
        <end position="84"/>
    </location>
</feature>
<evidence type="ECO:0000256" key="2">
    <source>
        <dbReference type="ARBA" id="ARBA00007935"/>
    </source>
</evidence>
<protein>
    <submittedName>
        <fullName evidence="9">Iron ABC transporter permease</fullName>
    </submittedName>
</protein>
<dbReference type="Gene3D" id="1.10.3470.10">
    <property type="entry name" value="ABC transporter involved in vitamin B12 uptake, BtuC"/>
    <property type="match status" value="1"/>
</dbReference>
<sequence length="336" mass="34807">MKPLPLVTAVVGLLIVIFASLCLGKYPLPPGEIGAFLRAEWFGGAALPPDRTELLRNLLLEIRLPRILAAALIGAALAVSGAAYQAMFVNPLVSPALLGVLAGASCGAALGMVLFKSWYAVQCATFLGGIAAVALAVGLARIYRIGGTIMLVLGGVISGALFSALLSLVKYLADPYNQLPAIVYWLMGNLSLADRAMVFRTGVPMLAGVAVLILSARYLNILSMGDEEAAALGVNVARVRLTVITAATLVSALTVVVAGAVGWVGLIIPHIARMVAGPDNETLLPVAALLGAGYLVAVDDVARLAFAFELPIGIVTALVGIPFFMLVLGNARKGWR</sequence>
<keyword evidence="7 8" id="KW-0472">Membrane</keyword>
<feature type="transmembrane region" description="Helical" evidence="8">
    <location>
        <begin position="304"/>
        <end position="328"/>
    </location>
</feature>
<evidence type="ECO:0000256" key="1">
    <source>
        <dbReference type="ARBA" id="ARBA00004651"/>
    </source>
</evidence>
<comment type="subcellular location">
    <subcellularLocation>
        <location evidence="1">Cell membrane</location>
        <topology evidence="1">Multi-pass membrane protein</topology>
    </subcellularLocation>
</comment>
<dbReference type="CDD" id="cd06550">
    <property type="entry name" value="TM_ABC_iron-siderophores_like"/>
    <property type="match status" value="1"/>
</dbReference>
<dbReference type="InterPro" id="IPR000522">
    <property type="entry name" value="ABC_transptr_permease_BtuC"/>
</dbReference>
<gene>
    <name evidence="9" type="ORF">GURASL_11150</name>
</gene>